<proteinExistence type="predicted"/>
<accession>A0ABT4YMQ6</accession>
<dbReference type="Proteomes" id="UP001210678">
    <property type="component" value="Unassembled WGS sequence"/>
</dbReference>
<name>A0ABT4YMQ6_9VIBR</name>
<gene>
    <name evidence="1" type="ORF">PGX00_03625</name>
</gene>
<evidence type="ECO:0000313" key="1">
    <source>
        <dbReference type="EMBL" id="MDB1122832.1"/>
    </source>
</evidence>
<protein>
    <submittedName>
        <fullName evidence="1">Uncharacterized protein</fullName>
    </submittedName>
</protein>
<comment type="caution">
    <text evidence="1">The sequence shown here is derived from an EMBL/GenBank/DDBJ whole genome shotgun (WGS) entry which is preliminary data.</text>
</comment>
<reference evidence="1 2" key="1">
    <citation type="submission" date="2023-01" db="EMBL/GenBank/DDBJ databases">
        <title>Vibrio sp. KJ40-1 sp.nov, isolated from marine algae.</title>
        <authorList>
            <person name="Butt M."/>
            <person name="Kim J.M.J."/>
            <person name="Jeon C.O.C."/>
        </authorList>
    </citation>
    <scope>NUCLEOTIDE SEQUENCE [LARGE SCALE GENOMIC DNA]</scope>
    <source>
        <strain evidence="1 2">KJ40-1</strain>
    </source>
</reference>
<dbReference type="EMBL" id="JAQLOI010000001">
    <property type="protein sequence ID" value="MDB1122832.1"/>
    <property type="molecule type" value="Genomic_DNA"/>
</dbReference>
<sequence>MEQITDNPTIDMNEQETRSKEAVSALISEMDGEDFDTNEVVQDNAQKRKEDAKKAADAVALNLAKENAAKGVAAFDFGLKLADERLGVDDMQGGLLVETAAPVLMKYAVEPPQWFKDWGAEMQLAGAFCFVAFMQYKTLIELRKIDAARAKEALKRGDKDGTH</sequence>
<dbReference type="RefSeq" id="WP_272132974.1">
    <property type="nucleotide sequence ID" value="NZ_JAQLOI010000001.1"/>
</dbReference>
<keyword evidence="2" id="KW-1185">Reference proteome</keyword>
<evidence type="ECO:0000313" key="2">
    <source>
        <dbReference type="Proteomes" id="UP001210678"/>
    </source>
</evidence>
<organism evidence="1 2">
    <name type="scientific">Vibrio algarum</name>
    <dbReference type="NCBI Taxonomy" id="3020714"/>
    <lineage>
        <taxon>Bacteria</taxon>
        <taxon>Pseudomonadati</taxon>
        <taxon>Pseudomonadota</taxon>
        <taxon>Gammaproteobacteria</taxon>
        <taxon>Vibrionales</taxon>
        <taxon>Vibrionaceae</taxon>
        <taxon>Vibrio</taxon>
    </lineage>
</organism>